<gene>
    <name evidence="8" type="ORF">HF086_010610</name>
    <name evidence="7" type="ORF">HW555_005028</name>
</gene>
<keyword evidence="4 6" id="KW-1133">Transmembrane helix</keyword>
<evidence type="ECO:0000313" key="8">
    <source>
        <dbReference type="EMBL" id="KAH9643158.1"/>
    </source>
</evidence>
<dbReference type="AlphaFoldDB" id="A0A835GKW1"/>
<evidence type="ECO:0000256" key="6">
    <source>
        <dbReference type="RuleBase" id="RU363053"/>
    </source>
</evidence>
<keyword evidence="9" id="KW-1185">Reference proteome</keyword>
<feature type="transmembrane region" description="Helical" evidence="6">
    <location>
        <begin position="82"/>
        <end position="106"/>
    </location>
</feature>
<dbReference type="EMBL" id="JACKWZ010000062">
    <property type="protein sequence ID" value="KAF9418044.1"/>
    <property type="molecule type" value="Genomic_DNA"/>
</dbReference>
<keyword evidence="5 6" id="KW-0472">Membrane</keyword>
<dbReference type="GO" id="GO:0005739">
    <property type="term" value="C:mitochondrion"/>
    <property type="evidence" value="ECO:0007669"/>
    <property type="project" value="TreeGrafter"/>
</dbReference>
<protein>
    <recommendedName>
        <fullName evidence="10">Mpv17-like protein</fullName>
    </recommendedName>
</protein>
<name>A0A835GKW1_SPOEX</name>
<dbReference type="PANTHER" id="PTHR11266:SF75">
    <property type="entry name" value="IP10007P-RELATED"/>
    <property type="match status" value="1"/>
</dbReference>
<dbReference type="Proteomes" id="UP000648187">
    <property type="component" value="Unassembled WGS sequence"/>
</dbReference>
<dbReference type="Proteomes" id="UP000814243">
    <property type="component" value="Unassembled WGS sequence"/>
</dbReference>
<evidence type="ECO:0000256" key="1">
    <source>
        <dbReference type="ARBA" id="ARBA00004141"/>
    </source>
</evidence>
<feature type="transmembrane region" description="Helical" evidence="6">
    <location>
        <begin position="51"/>
        <end position="70"/>
    </location>
</feature>
<organism evidence="7 9">
    <name type="scientific">Spodoptera exigua</name>
    <name type="common">Beet armyworm</name>
    <name type="synonym">Noctua fulgens</name>
    <dbReference type="NCBI Taxonomy" id="7107"/>
    <lineage>
        <taxon>Eukaryota</taxon>
        <taxon>Metazoa</taxon>
        <taxon>Ecdysozoa</taxon>
        <taxon>Arthropoda</taxon>
        <taxon>Hexapoda</taxon>
        <taxon>Insecta</taxon>
        <taxon>Pterygota</taxon>
        <taxon>Neoptera</taxon>
        <taxon>Endopterygota</taxon>
        <taxon>Lepidoptera</taxon>
        <taxon>Glossata</taxon>
        <taxon>Ditrysia</taxon>
        <taxon>Noctuoidea</taxon>
        <taxon>Noctuidae</taxon>
        <taxon>Amphipyrinae</taxon>
        <taxon>Spodoptera</taxon>
    </lineage>
</organism>
<feature type="transmembrane region" description="Helical" evidence="6">
    <location>
        <begin position="155"/>
        <end position="172"/>
    </location>
</feature>
<accession>A0A835GKW1</accession>
<evidence type="ECO:0000313" key="7">
    <source>
        <dbReference type="EMBL" id="KAF9418044.1"/>
    </source>
</evidence>
<evidence type="ECO:0000256" key="4">
    <source>
        <dbReference type="ARBA" id="ARBA00022989"/>
    </source>
</evidence>
<comment type="similarity">
    <text evidence="2 6">Belongs to the peroxisomal membrane protein PXMP2/4 family.</text>
</comment>
<reference evidence="7" key="1">
    <citation type="submission" date="2020-08" db="EMBL/GenBank/DDBJ databases">
        <title>Spodoptera exigua strain:BAW_Kor-Di-RS1 Genome sequencing and assembly.</title>
        <authorList>
            <person name="Kim J."/>
            <person name="Nam H.Y."/>
            <person name="Kwon M."/>
            <person name="Choi J.H."/>
            <person name="Cho S.R."/>
            <person name="Kim G.-H."/>
        </authorList>
    </citation>
    <scope>NUCLEOTIDE SEQUENCE</scope>
    <source>
        <strain evidence="7">BAW_Kor-Di-RS1</strain>
        <tissue evidence="7">Whole-body</tissue>
    </source>
</reference>
<sequence>MSVLTKFLHLPEQYPMIRGMVSYAIIWPACSLTQEYLERGTSLSHANWARAARFGFFGAFCMAPVFYGWLKYSSRFFKKNSIVSAITRAAIEQISYAPLALAYFYFGMSFLEMKPINACVDEVKEKFWPTYKIGVLYWPSVQTLNFYFISEKNRIIFVSLASFIWTVYLSHMKSKSCPERPK</sequence>
<keyword evidence="3 6" id="KW-0812">Transmembrane</keyword>
<dbReference type="InterPro" id="IPR007248">
    <property type="entry name" value="Mpv17_PMP22"/>
</dbReference>
<comment type="caution">
    <text evidence="7">The sequence shown here is derived from an EMBL/GenBank/DDBJ whole genome shotgun (WGS) entry which is preliminary data.</text>
</comment>
<proteinExistence type="inferred from homology"/>
<dbReference type="EMBL" id="JACEFF010000153">
    <property type="protein sequence ID" value="KAH9643158.1"/>
    <property type="molecule type" value="Genomic_DNA"/>
</dbReference>
<evidence type="ECO:0000256" key="5">
    <source>
        <dbReference type="ARBA" id="ARBA00023136"/>
    </source>
</evidence>
<comment type="subcellular location">
    <subcellularLocation>
        <location evidence="1">Membrane</location>
        <topology evidence="1">Multi-pass membrane protein</topology>
    </subcellularLocation>
</comment>
<evidence type="ECO:0000313" key="9">
    <source>
        <dbReference type="Proteomes" id="UP000648187"/>
    </source>
</evidence>
<reference evidence="8" key="2">
    <citation type="journal article" date="2021" name="G3 (Bethesda)">
        <title>Genome and transcriptome analysis of the beet armyworm Spodoptera exigua reveals targets for pest control. .</title>
        <authorList>
            <person name="Simon S."/>
            <person name="Breeschoten T."/>
            <person name="Jansen H.J."/>
            <person name="Dirks R.P."/>
            <person name="Schranz M.E."/>
            <person name="Ros V.I.D."/>
        </authorList>
    </citation>
    <scope>NUCLEOTIDE SEQUENCE</scope>
    <source>
        <strain evidence="8">TB_SE_WUR_2020</strain>
    </source>
</reference>
<dbReference type="GO" id="GO:0016020">
    <property type="term" value="C:membrane"/>
    <property type="evidence" value="ECO:0007669"/>
    <property type="project" value="UniProtKB-SubCell"/>
</dbReference>
<dbReference type="Pfam" id="PF04117">
    <property type="entry name" value="Mpv17_PMP22"/>
    <property type="match status" value="1"/>
</dbReference>
<evidence type="ECO:0000256" key="2">
    <source>
        <dbReference type="ARBA" id="ARBA00006824"/>
    </source>
</evidence>
<dbReference type="PANTHER" id="PTHR11266">
    <property type="entry name" value="PEROXISOMAL MEMBRANE PROTEIN 2, PXMP2 MPV17"/>
    <property type="match status" value="1"/>
</dbReference>
<evidence type="ECO:0008006" key="10">
    <source>
        <dbReference type="Google" id="ProtNLM"/>
    </source>
</evidence>
<evidence type="ECO:0000256" key="3">
    <source>
        <dbReference type="ARBA" id="ARBA00022692"/>
    </source>
</evidence>